<evidence type="ECO:0000256" key="8">
    <source>
        <dbReference type="ARBA" id="ARBA00022960"/>
    </source>
</evidence>
<keyword evidence="4 16" id="KW-0132">Cell division</keyword>
<evidence type="ECO:0000256" key="12">
    <source>
        <dbReference type="ARBA" id="ARBA00023306"/>
    </source>
</evidence>
<accession>A0A1I3Z6C9</accession>
<keyword evidence="10 16" id="KW-1133">Transmembrane helix</keyword>
<dbReference type="GO" id="GO:0071555">
    <property type="term" value="P:cell wall organization"/>
    <property type="evidence" value="ECO:0007669"/>
    <property type="project" value="UniProtKB-KW"/>
</dbReference>
<keyword evidence="18" id="KW-1185">Reference proteome</keyword>
<organism evidence="17 18">
    <name type="scientific">Nitrosomonas aestuarii</name>
    <dbReference type="NCBI Taxonomy" id="52441"/>
    <lineage>
        <taxon>Bacteria</taxon>
        <taxon>Pseudomonadati</taxon>
        <taxon>Pseudomonadota</taxon>
        <taxon>Betaproteobacteria</taxon>
        <taxon>Nitrosomonadales</taxon>
        <taxon>Nitrosomonadaceae</taxon>
        <taxon>Nitrosomonas</taxon>
    </lineage>
</organism>
<keyword evidence="11 16" id="KW-0472">Membrane</keyword>
<evidence type="ECO:0000256" key="2">
    <source>
        <dbReference type="ARBA" id="ARBA00004752"/>
    </source>
</evidence>
<dbReference type="RefSeq" id="WP_090697685.1">
    <property type="nucleotide sequence ID" value="NZ_FOSP01000005.1"/>
</dbReference>
<dbReference type="EC" id="2.4.99.28" evidence="16"/>
<dbReference type="GO" id="GO:0008955">
    <property type="term" value="F:peptidoglycan glycosyltransferase activity"/>
    <property type="evidence" value="ECO:0007669"/>
    <property type="project" value="UniProtKB-UniRule"/>
</dbReference>
<evidence type="ECO:0000256" key="6">
    <source>
        <dbReference type="ARBA" id="ARBA00022679"/>
    </source>
</evidence>
<dbReference type="InterPro" id="IPR013437">
    <property type="entry name" value="FtsW"/>
</dbReference>
<feature type="transmembrane region" description="Helical" evidence="16">
    <location>
        <begin position="350"/>
        <end position="370"/>
    </location>
</feature>
<feature type="transmembrane region" description="Helical" evidence="16">
    <location>
        <begin position="283"/>
        <end position="304"/>
    </location>
</feature>
<protein>
    <recommendedName>
        <fullName evidence="16">Probable peptidoglycan glycosyltransferase FtsW</fullName>
        <shortName evidence="16">PGT</shortName>
        <ecNumber evidence="16">2.4.99.28</ecNumber>
    </recommendedName>
    <alternativeName>
        <fullName evidence="16">Cell division protein FtsW</fullName>
    </alternativeName>
    <alternativeName>
        <fullName evidence="16">Cell wall polymerase</fullName>
    </alternativeName>
    <alternativeName>
        <fullName evidence="16">Peptidoglycan polymerase</fullName>
        <shortName evidence="16">PG polymerase</shortName>
    </alternativeName>
</protein>
<dbReference type="HAMAP" id="MF_00913">
    <property type="entry name" value="PGT_FtsW_proteobact"/>
    <property type="match status" value="1"/>
</dbReference>
<evidence type="ECO:0000256" key="11">
    <source>
        <dbReference type="ARBA" id="ARBA00023136"/>
    </source>
</evidence>
<dbReference type="Pfam" id="PF01098">
    <property type="entry name" value="FTSW_RODA_SPOVE"/>
    <property type="match status" value="1"/>
</dbReference>
<feature type="transmembrane region" description="Helical" evidence="16">
    <location>
        <begin position="197"/>
        <end position="216"/>
    </location>
</feature>
<dbReference type="GO" id="GO:0005886">
    <property type="term" value="C:plasma membrane"/>
    <property type="evidence" value="ECO:0007669"/>
    <property type="project" value="UniProtKB-SubCell"/>
</dbReference>
<dbReference type="Proteomes" id="UP000199533">
    <property type="component" value="Unassembled WGS sequence"/>
</dbReference>
<comment type="similarity">
    <text evidence="14 16">Belongs to the SEDS family. FtsW subfamily.</text>
</comment>
<evidence type="ECO:0000313" key="17">
    <source>
        <dbReference type="EMBL" id="SFK39510.1"/>
    </source>
</evidence>
<dbReference type="UniPathway" id="UPA00219"/>
<evidence type="ECO:0000256" key="3">
    <source>
        <dbReference type="ARBA" id="ARBA00022475"/>
    </source>
</evidence>
<dbReference type="GO" id="GO:0032153">
    <property type="term" value="C:cell division site"/>
    <property type="evidence" value="ECO:0007669"/>
    <property type="project" value="UniProtKB-UniRule"/>
</dbReference>
<keyword evidence="13 16" id="KW-0961">Cell wall biogenesis/degradation</keyword>
<feature type="transmembrane region" description="Helical" evidence="16">
    <location>
        <begin position="316"/>
        <end position="338"/>
    </location>
</feature>
<dbReference type="GO" id="GO:0009252">
    <property type="term" value="P:peptidoglycan biosynthetic process"/>
    <property type="evidence" value="ECO:0007669"/>
    <property type="project" value="UniProtKB-UniRule"/>
</dbReference>
<comment type="subcellular location">
    <subcellularLocation>
        <location evidence="16">Cell inner membrane</location>
        <topology evidence="16">Multi-pass membrane protein</topology>
    </subcellularLocation>
    <subcellularLocation>
        <location evidence="1">Cell membrane</location>
        <topology evidence="1">Multi-pass membrane protein</topology>
    </subcellularLocation>
    <text evidence="16">Localizes to the division septum.</text>
</comment>
<feature type="transmembrane region" description="Helical" evidence="16">
    <location>
        <begin position="150"/>
        <end position="168"/>
    </location>
</feature>
<sequence>MNYQIDNPNTNSMPDFDQVLVWSVLLLLSIGLVMVYSASIAIAEAQFGANNSGHYLIRHVIYLALGMLLGLAAFQVPVHLWQKYAIFLFLIGMLLLVLVLIPGIGREVNGSQRWISLYVVNLQPSEFMKLFMIIYAADYVVRKAAHLNSFYKGFLPFLVIIGAVGFLLLRQPDFGAAVVITALMIAILFLGGIHLKIFAGLLGLMAGGMFVLIYVANYRLDRIVGFMDPWADPLGKGYQLSHALIAFGRGEWLGVGLGGSIEKLFYLPEAHTDFLLAVLAEELGFVGVATVVILFAILVVRALAIGRQAAKLECHFAALVAQGIGLWIGMQALINMGVNMGVLPTKGLTLPLMSFGGSSITAVCFALAILMRIDWENRQRLRGASI</sequence>
<dbReference type="GO" id="GO:0043093">
    <property type="term" value="P:FtsZ-dependent cytokinesis"/>
    <property type="evidence" value="ECO:0007669"/>
    <property type="project" value="UniProtKB-UniRule"/>
</dbReference>
<dbReference type="GO" id="GO:0008360">
    <property type="term" value="P:regulation of cell shape"/>
    <property type="evidence" value="ECO:0007669"/>
    <property type="project" value="UniProtKB-KW"/>
</dbReference>
<gene>
    <name evidence="16" type="primary">ftsW</name>
    <name evidence="17" type="ORF">SAMN05216302_1005114</name>
</gene>
<evidence type="ECO:0000256" key="14">
    <source>
        <dbReference type="ARBA" id="ARBA00038053"/>
    </source>
</evidence>
<evidence type="ECO:0000256" key="1">
    <source>
        <dbReference type="ARBA" id="ARBA00004651"/>
    </source>
</evidence>
<proteinExistence type="inferred from homology"/>
<dbReference type="AlphaFoldDB" id="A0A1I3Z6C9"/>
<comment type="catalytic activity">
    <reaction evidence="15 16">
        <text>[GlcNAc-(1-&gt;4)-Mur2Ac(oyl-L-Ala-gamma-D-Glu-L-Lys-D-Ala-D-Ala)](n)-di-trans,octa-cis-undecaprenyl diphosphate + beta-D-GlcNAc-(1-&gt;4)-Mur2Ac(oyl-L-Ala-gamma-D-Glu-L-Lys-D-Ala-D-Ala)-di-trans,octa-cis-undecaprenyl diphosphate = [GlcNAc-(1-&gt;4)-Mur2Ac(oyl-L-Ala-gamma-D-Glu-L-Lys-D-Ala-D-Ala)](n+1)-di-trans,octa-cis-undecaprenyl diphosphate + di-trans,octa-cis-undecaprenyl diphosphate + H(+)</text>
        <dbReference type="Rhea" id="RHEA:23708"/>
        <dbReference type="Rhea" id="RHEA-COMP:9602"/>
        <dbReference type="Rhea" id="RHEA-COMP:9603"/>
        <dbReference type="ChEBI" id="CHEBI:15378"/>
        <dbReference type="ChEBI" id="CHEBI:58405"/>
        <dbReference type="ChEBI" id="CHEBI:60033"/>
        <dbReference type="ChEBI" id="CHEBI:78435"/>
        <dbReference type="EC" id="2.4.99.28"/>
    </reaction>
</comment>
<comment type="pathway">
    <text evidence="2 16">Cell wall biogenesis; peptidoglycan biosynthesis.</text>
</comment>
<keyword evidence="6 16" id="KW-0808">Transferase</keyword>
<keyword evidence="3 16" id="KW-1003">Cell membrane</keyword>
<feature type="transmembrane region" description="Helical" evidence="16">
    <location>
        <begin position="84"/>
        <end position="104"/>
    </location>
</feature>
<feature type="transmembrane region" description="Helical" evidence="16">
    <location>
        <begin position="55"/>
        <end position="78"/>
    </location>
</feature>
<dbReference type="NCBIfam" id="TIGR02614">
    <property type="entry name" value="ftsW"/>
    <property type="match status" value="1"/>
</dbReference>
<keyword evidence="7 16" id="KW-0812">Transmembrane</keyword>
<dbReference type="GO" id="GO:0015648">
    <property type="term" value="F:lipid-linked peptidoglycan transporter activity"/>
    <property type="evidence" value="ECO:0007669"/>
    <property type="project" value="TreeGrafter"/>
</dbReference>
<evidence type="ECO:0000256" key="5">
    <source>
        <dbReference type="ARBA" id="ARBA00022676"/>
    </source>
</evidence>
<dbReference type="PANTHER" id="PTHR30474">
    <property type="entry name" value="CELL CYCLE PROTEIN"/>
    <property type="match status" value="1"/>
</dbReference>
<dbReference type="STRING" id="52441.SAMN05216302_1005114"/>
<evidence type="ECO:0000313" key="18">
    <source>
        <dbReference type="Proteomes" id="UP000199533"/>
    </source>
</evidence>
<evidence type="ECO:0000256" key="9">
    <source>
        <dbReference type="ARBA" id="ARBA00022984"/>
    </source>
</evidence>
<keyword evidence="5 16" id="KW-0328">Glycosyltransferase</keyword>
<comment type="function">
    <text evidence="16">Peptidoglycan polymerase that is essential for cell division.</text>
</comment>
<evidence type="ECO:0000256" key="7">
    <source>
        <dbReference type="ARBA" id="ARBA00022692"/>
    </source>
</evidence>
<keyword evidence="16" id="KW-0997">Cell inner membrane</keyword>
<keyword evidence="8 16" id="KW-0133">Cell shape</keyword>
<dbReference type="InterPro" id="IPR001182">
    <property type="entry name" value="FtsW/RodA"/>
</dbReference>
<keyword evidence="12 16" id="KW-0131">Cell cycle</keyword>
<feature type="transmembrane region" description="Helical" evidence="16">
    <location>
        <begin position="20"/>
        <end position="43"/>
    </location>
</feature>
<dbReference type="PANTHER" id="PTHR30474:SF2">
    <property type="entry name" value="PEPTIDOGLYCAN GLYCOSYLTRANSFERASE FTSW-RELATED"/>
    <property type="match status" value="1"/>
</dbReference>
<evidence type="ECO:0000256" key="15">
    <source>
        <dbReference type="ARBA" id="ARBA00049902"/>
    </source>
</evidence>
<evidence type="ECO:0000256" key="16">
    <source>
        <dbReference type="HAMAP-Rule" id="MF_00913"/>
    </source>
</evidence>
<keyword evidence="9 16" id="KW-0573">Peptidoglycan synthesis</keyword>
<name>A0A1I3Z6C9_9PROT</name>
<evidence type="ECO:0000256" key="13">
    <source>
        <dbReference type="ARBA" id="ARBA00023316"/>
    </source>
</evidence>
<reference evidence="18" key="1">
    <citation type="submission" date="2016-10" db="EMBL/GenBank/DDBJ databases">
        <authorList>
            <person name="Varghese N."/>
            <person name="Submissions S."/>
        </authorList>
    </citation>
    <scope>NUCLEOTIDE SEQUENCE [LARGE SCALE GENOMIC DNA]</scope>
    <source>
        <strain evidence="18">Nm69</strain>
    </source>
</reference>
<evidence type="ECO:0000256" key="10">
    <source>
        <dbReference type="ARBA" id="ARBA00022989"/>
    </source>
</evidence>
<feature type="transmembrane region" description="Helical" evidence="16">
    <location>
        <begin position="174"/>
        <end position="190"/>
    </location>
</feature>
<evidence type="ECO:0000256" key="4">
    <source>
        <dbReference type="ARBA" id="ARBA00022618"/>
    </source>
</evidence>
<dbReference type="EMBL" id="FOSP01000005">
    <property type="protein sequence ID" value="SFK39510.1"/>
    <property type="molecule type" value="Genomic_DNA"/>
</dbReference>
<dbReference type="OrthoDB" id="9768187at2"/>